<feature type="compositionally biased region" description="Basic and acidic residues" evidence="1">
    <location>
        <begin position="17"/>
        <end position="31"/>
    </location>
</feature>
<evidence type="ECO:0000256" key="1">
    <source>
        <dbReference type="SAM" id="MobiDB-lite"/>
    </source>
</evidence>
<evidence type="ECO:0000313" key="2">
    <source>
        <dbReference type="EnsemblMetazoa" id="XP_038048626.1"/>
    </source>
</evidence>
<proteinExistence type="predicted"/>
<reference evidence="2" key="1">
    <citation type="submission" date="2022-11" db="UniProtKB">
        <authorList>
            <consortium name="EnsemblMetazoa"/>
        </authorList>
    </citation>
    <scope>IDENTIFICATION</scope>
</reference>
<dbReference type="AlphaFoldDB" id="A0A913ZC45"/>
<sequence length="128" mass="14621">MAEGGEVRLEATTTKESAADKHRSEKRKSDTDATMTSSENLAFRIFLRENELSNALKHFPADFTLGNFRAVTEDDLADDYGIDDDNVRAQLMRAVNRAREEYDEREEAQTRRRVHSVVVNRRQSEVSG</sequence>
<dbReference type="EnsemblMetazoa" id="XM_038192698.1">
    <property type="protein sequence ID" value="XP_038048626.1"/>
    <property type="gene ID" value="LOC119722527"/>
</dbReference>
<dbReference type="OMA" id="AFRVFLH"/>
<feature type="region of interest" description="Disordered" evidence="1">
    <location>
        <begin position="1"/>
        <end position="35"/>
    </location>
</feature>
<name>A0A913ZC45_PATMI</name>
<dbReference type="GeneID" id="119722527"/>
<protein>
    <submittedName>
        <fullName evidence="2">Uncharacterized protein</fullName>
    </submittedName>
</protein>
<dbReference type="Proteomes" id="UP000887568">
    <property type="component" value="Unplaced"/>
</dbReference>
<evidence type="ECO:0000313" key="3">
    <source>
        <dbReference type="Proteomes" id="UP000887568"/>
    </source>
</evidence>
<dbReference type="RefSeq" id="XP_038048625.1">
    <property type="nucleotide sequence ID" value="XM_038192697.1"/>
</dbReference>
<keyword evidence="3" id="KW-1185">Reference proteome</keyword>
<organism evidence="2 3">
    <name type="scientific">Patiria miniata</name>
    <name type="common">Bat star</name>
    <name type="synonym">Asterina miniata</name>
    <dbReference type="NCBI Taxonomy" id="46514"/>
    <lineage>
        <taxon>Eukaryota</taxon>
        <taxon>Metazoa</taxon>
        <taxon>Echinodermata</taxon>
        <taxon>Eleutherozoa</taxon>
        <taxon>Asterozoa</taxon>
        <taxon>Asteroidea</taxon>
        <taxon>Valvatacea</taxon>
        <taxon>Valvatida</taxon>
        <taxon>Asterinidae</taxon>
        <taxon>Patiria</taxon>
    </lineage>
</organism>
<dbReference type="RefSeq" id="XP_038048626.1">
    <property type="nucleotide sequence ID" value="XM_038192698.1"/>
</dbReference>
<accession>A0A913ZC45</accession>
<dbReference type="EnsemblMetazoa" id="XM_038192697.1">
    <property type="protein sequence ID" value="XP_038048625.1"/>
    <property type="gene ID" value="LOC119722527"/>
</dbReference>